<name>A0ABN9UBJ9_9DINO</name>
<feature type="compositionally biased region" description="Low complexity" evidence="1">
    <location>
        <begin position="91"/>
        <end position="115"/>
    </location>
</feature>
<accession>A0ABN9UBJ9</accession>
<gene>
    <name evidence="2" type="ORF">PCOR1329_LOCUS47071</name>
</gene>
<proteinExistence type="predicted"/>
<dbReference type="InterPro" id="IPR008984">
    <property type="entry name" value="SMAD_FHA_dom_sf"/>
</dbReference>
<evidence type="ECO:0000256" key="1">
    <source>
        <dbReference type="SAM" id="MobiDB-lite"/>
    </source>
</evidence>
<dbReference type="Proteomes" id="UP001189429">
    <property type="component" value="Unassembled WGS sequence"/>
</dbReference>
<dbReference type="SUPFAM" id="SSF49879">
    <property type="entry name" value="SMAD/FHA domain"/>
    <property type="match status" value="1"/>
</dbReference>
<evidence type="ECO:0000313" key="2">
    <source>
        <dbReference type="EMBL" id="CAK0856793.1"/>
    </source>
</evidence>
<feature type="region of interest" description="Disordered" evidence="1">
    <location>
        <begin position="91"/>
        <end position="165"/>
    </location>
</feature>
<evidence type="ECO:0008006" key="4">
    <source>
        <dbReference type="Google" id="ProtNLM"/>
    </source>
</evidence>
<dbReference type="EMBL" id="CAUYUJ010015667">
    <property type="protein sequence ID" value="CAK0856793.1"/>
    <property type="molecule type" value="Genomic_DNA"/>
</dbReference>
<feature type="compositionally biased region" description="Low complexity" evidence="1">
    <location>
        <begin position="123"/>
        <end position="163"/>
    </location>
</feature>
<feature type="non-terminal residue" evidence="2">
    <location>
        <position position="407"/>
    </location>
</feature>
<organism evidence="2 3">
    <name type="scientific">Prorocentrum cordatum</name>
    <dbReference type="NCBI Taxonomy" id="2364126"/>
    <lineage>
        <taxon>Eukaryota</taxon>
        <taxon>Sar</taxon>
        <taxon>Alveolata</taxon>
        <taxon>Dinophyceae</taxon>
        <taxon>Prorocentrales</taxon>
        <taxon>Prorocentraceae</taxon>
        <taxon>Prorocentrum</taxon>
    </lineage>
</organism>
<reference evidence="2" key="1">
    <citation type="submission" date="2023-10" db="EMBL/GenBank/DDBJ databases">
        <authorList>
            <person name="Chen Y."/>
            <person name="Shah S."/>
            <person name="Dougan E. K."/>
            <person name="Thang M."/>
            <person name="Chan C."/>
        </authorList>
    </citation>
    <scope>NUCLEOTIDE SEQUENCE [LARGE SCALE GENOMIC DNA]</scope>
</reference>
<keyword evidence="3" id="KW-1185">Reference proteome</keyword>
<comment type="caution">
    <text evidence="2">The sequence shown here is derived from an EMBL/GenBank/DDBJ whole genome shotgun (WGS) entry which is preliminary data.</text>
</comment>
<sequence length="407" mass="42037">MLEVLTGLNPSAADAKAPGGIAFPVEERLAPQQPGAIDRCCRALDACASWPAQLGAEFGTLALRAVHAHDERSRPVFVEVVRSLRSMAARNPPGAAAAPLQTAQRGPAAQALAAGPAPPASPQQPQRCLVRSPAQSPGGGAPSPAGAQEAPVAPATPVRPAVANGPTEALDPDFFLELVAAHGQAAEAVSPLLRQLPLAAAAGCLPGPDGKVTQQIGRHHQAEFFEAWLPDVSSRSCVSRKAIEVSWAPGADEAWLTACGTNPVSVDGKVVQKGAGAALRPGSDIIFSYELKVLLRLRFVACGPVVTEAPAVAAAQRGCQEVDAEGRWSACRSLQLSGEDLQEMLSSRMVVLEGSVNDAINRLNAGLVPDPGAYCAVYSATKSAYYLLYQAGMKDRAFACLGVAGGE</sequence>
<protein>
    <recommendedName>
        <fullName evidence="4">FHA domain-containing protein</fullName>
    </recommendedName>
</protein>
<evidence type="ECO:0000313" key="3">
    <source>
        <dbReference type="Proteomes" id="UP001189429"/>
    </source>
</evidence>